<dbReference type="EMBL" id="UASD01000004">
    <property type="protein sequence ID" value="SPX09274.1"/>
    <property type="molecule type" value="Genomic_DNA"/>
</dbReference>
<dbReference type="Pfam" id="PF00156">
    <property type="entry name" value="Pribosyltran"/>
    <property type="match status" value="1"/>
</dbReference>
<comment type="similarity">
    <text evidence="1">Belongs to the ComF/GntX family.</text>
</comment>
<dbReference type="PANTHER" id="PTHR47505:SF1">
    <property type="entry name" value="DNA UTILIZATION PROTEIN YHGH"/>
    <property type="match status" value="1"/>
</dbReference>
<evidence type="ECO:0000313" key="4">
    <source>
        <dbReference type="Proteomes" id="UP000250780"/>
    </source>
</evidence>
<reference evidence="3 4" key="1">
    <citation type="submission" date="2018-06" db="EMBL/GenBank/DDBJ databases">
        <authorList>
            <consortium name="Pathogen Informatics"/>
            <person name="Doyle S."/>
        </authorList>
    </citation>
    <scope>NUCLEOTIDE SEQUENCE [LARGE SCALE GENOMIC DNA]</scope>
    <source>
        <strain evidence="3 4">NCTC9073</strain>
    </source>
</reference>
<dbReference type="CDD" id="cd06223">
    <property type="entry name" value="PRTases_typeI"/>
    <property type="match status" value="1"/>
</dbReference>
<dbReference type="SUPFAM" id="SSF53271">
    <property type="entry name" value="PRTase-like"/>
    <property type="match status" value="1"/>
</dbReference>
<feature type="domain" description="Phosphoribosyltransferase" evidence="2">
    <location>
        <begin position="164"/>
        <end position="216"/>
    </location>
</feature>
<dbReference type="InterPro" id="IPR000836">
    <property type="entry name" value="PRTase_dom"/>
</dbReference>
<evidence type="ECO:0000313" key="3">
    <source>
        <dbReference type="EMBL" id="SPX09274.1"/>
    </source>
</evidence>
<accession>A0A2X1P028</accession>
<protein>
    <submittedName>
        <fullName evidence="3">Gluconate periplasmic binding protein</fullName>
    </submittedName>
</protein>
<name>A0A2X1P028_ECOLX</name>
<dbReference type="PANTHER" id="PTHR47505">
    <property type="entry name" value="DNA UTILIZATION PROTEIN YHGH"/>
    <property type="match status" value="1"/>
</dbReference>
<evidence type="ECO:0000259" key="2">
    <source>
        <dbReference type="Pfam" id="PF00156"/>
    </source>
</evidence>
<gene>
    <name evidence="3" type="primary">gntX</name>
    <name evidence="3" type="ORF">NCTC9073_00521</name>
</gene>
<dbReference type="InterPro" id="IPR029057">
    <property type="entry name" value="PRTase-like"/>
</dbReference>
<dbReference type="AlphaFoldDB" id="A0A2X1P028"/>
<dbReference type="Proteomes" id="UP000250780">
    <property type="component" value="Unassembled WGS sequence"/>
</dbReference>
<organism evidence="3 4">
    <name type="scientific">Escherichia coli</name>
    <dbReference type="NCBI Taxonomy" id="562"/>
    <lineage>
        <taxon>Bacteria</taxon>
        <taxon>Pseudomonadati</taxon>
        <taxon>Pseudomonadota</taxon>
        <taxon>Gammaproteobacteria</taxon>
        <taxon>Enterobacterales</taxon>
        <taxon>Enterobacteriaceae</taxon>
        <taxon>Escherichia</taxon>
    </lineage>
</organism>
<dbReference type="Gene3D" id="3.40.50.2020">
    <property type="match status" value="1"/>
</dbReference>
<evidence type="ECO:0000256" key="1">
    <source>
        <dbReference type="ARBA" id="ARBA00008007"/>
    </source>
</evidence>
<dbReference type="InterPro" id="IPR051910">
    <property type="entry name" value="ComF/GntX_DNA_util-trans"/>
</dbReference>
<proteinExistence type="inferred from homology"/>
<sequence length="218" mass="24526">MPNATGVRSLGGFVRSVHAPPAQIKRYAHNVDYPPHTPIFPAVAACKNRRPGKDWSRLPDYAPPLSPLIHQLKFSRRSEIASALSRLLLLEVLHARRTTGLQLPDRIVQRSVWQRRHWRRGFNQSDLLCQPLSRWLHCQWDSEAVTRTRATATPAFSQCPAAQAQPEKCLRLELPVQGRHMVIVDDVVTTGSTVAEIAQLLLRNGAAAVQVWCLCRTL</sequence>